<proteinExistence type="predicted"/>
<name>A0AAW0TR66_SCYPA</name>
<evidence type="ECO:0000313" key="2">
    <source>
        <dbReference type="EMBL" id="KAK8390179.1"/>
    </source>
</evidence>
<dbReference type="Proteomes" id="UP001487740">
    <property type="component" value="Unassembled WGS sequence"/>
</dbReference>
<gene>
    <name evidence="2" type="ORF">O3P69_013031</name>
</gene>
<feature type="compositionally biased region" description="Basic and acidic residues" evidence="1">
    <location>
        <begin position="57"/>
        <end position="69"/>
    </location>
</feature>
<sequence length="75" mass="8465">MPPFVDALGCRPAVPSFGDALRWRPTVLRYGEEIERPTRLRFENAPLHLSLPSHTSRHGEEQTQSIREEEGGDAP</sequence>
<evidence type="ECO:0000313" key="3">
    <source>
        <dbReference type="Proteomes" id="UP001487740"/>
    </source>
</evidence>
<feature type="region of interest" description="Disordered" evidence="1">
    <location>
        <begin position="44"/>
        <end position="75"/>
    </location>
</feature>
<evidence type="ECO:0000256" key="1">
    <source>
        <dbReference type="SAM" id="MobiDB-lite"/>
    </source>
</evidence>
<dbReference type="AlphaFoldDB" id="A0AAW0TR66"/>
<organism evidence="2 3">
    <name type="scientific">Scylla paramamosain</name>
    <name type="common">Mud crab</name>
    <dbReference type="NCBI Taxonomy" id="85552"/>
    <lineage>
        <taxon>Eukaryota</taxon>
        <taxon>Metazoa</taxon>
        <taxon>Ecdysozoa</taxon>
        <taxon>Arthropoda</taxon>
        <taxon>Crustacea</taxon>
        <taxon>Multicrustacea</taxon>
        <taxon>Malacostraca</taxon>
        <taxon>Eumalacostraca</taxon>
        <taxon>Eucarida</taxon>
        <taxon>Decapoda</taxon>
        <taxon>Pleocyemata</taxon>
        <taxon>Brachyura</taxon>
        <taxon>Eubrachyura</taxon>
        <taxon>Portunoidea</taxon>
        <taxon>Portunidae</taxon>
        <taxon>Portuninae</taxon>
        <taxon>Scylla</taxon>
    </lineage>
</organism>
<dbReference type="EMBL" id="JARAKH010000026">
    <property type="protein sequence ID" value="KAK8390179.1"/>
    <property type="molecule type" value="Genomic_DNA"/>
</dbReference>
<reference evidence="2 3" key="1">
    <citation type="submission" date="2023-03" db="EMBL/GenBank/DDBJ databases">
        <title>High-quality genome of Scylla paramamosain provides insights in environmental adaptation.</title>
        <authorList>
            <person name="Zhang L."/>
        </authorList>
    </citation>
    <scope>NUCLEOTIDE SEQUENCE [LARGE SCALE GENOMIC DNA]</scope>
    <source>
        <strain evidence="2">LZ_2023a</strain>
        <tissue evidence="2">Muscle</tissue>
    </source>
</reference>
<protein>
    <submittedName>
        <fullName evidence="2">Uncharacterized protein</fullName>
    </submittedName>
</protein>
<comment type="caution">
    <text evidence="2">The sequence shown here is derived from an EMBL/GenBank/DDBJ whole genome shotgun (WGS) entry which is preliminary data.</text>
</comment>
<accession>A0AAW0TR66</accession>
<keyword evidence="3" id="KW-1185">Reference proteome</keyword>